<dbReference type="EMBL" id="MFLW01000025">
    <property type="protein sequence ID" value="OGG78053.1"/>
    <property type="molecule type" value="Genomic_DNA"/>
</dbReference>
<gene>
    <name evidence="1" type="ORF">A3A36_02680</name>
</gene>
<evidence type="ECO:0000313" key="2">
    <source>
        <dbReference type="Proteomes" id="UP000178811"/>
    </source>
</evidence>
<protein>
    <submittedName>
        <fullName evidence="1">Uncharacterized protein</fullName>
    </submittedName>
</protein>
<organism evidence="1 2">
    <name type="scientific">Candidatus Kaiserbacteria bacterium RIFCSPLOWO2_01_FULL_52_12b</name>
    <dbReference type="NCBI Taxonomy" id="1798509"/>
    <lineage>
        <taxon>Bacteria</taxon>
        <taxon>Candidatus Kaiseribacteriota</taxon>
    </lineage>
</organism>
<comment type="caution">
    <text evidence="1">The sequence shown here is derived from an EMBL/GenBank/DDBJ whole genome shotgun (WGS) entry which is preliminary data.</text>
</comment>
<dbReference type="AlphaFoldDB" id="A0A1F6EWV4"/>
<evidence type="ECO:0000313" key="1">
    <source>
        <dbReference type="EMBL" id="OGG78053.1"/>
    </source>
</evidence>
<sequence>MSGSCQSFLIKYFNYNGCVDAHKNDADFSGDTWRIYLGRTTPMWRAQHEVVKLIDVNGKTVDAFSY</sequence>
<accession>A0A1F6EWV4</accession>
<dbReference type="Proteomes" id="UP000178811">
    <property type="component" value="Unassembled WGS sequence"/>
</dbReference>
<reference evidence="1 2" key="1">
    <citation type="journal article" date="2016" name="Nat. Commun.">
        <title>Thousands of microbial genomes shed light on interconnected biogeochemical processes in an aquifer system.</title>
        <authorList>
            <person name="Anantharaman K."/>
            <person name="Brown C.T."/>
            <person name="Hug L.A."/>
            <person name="Sharon I."/>
            <person name="Castelle C.J."/>
            <person name="Probst A.J."/>
            <person name="Thomas B.C."/>
            <person name="Singh A."/>
            <person name="Wilkins M.J."/>
            <person name="Karaoz U."/>
            <person name="Brodie E.L."/>
            <person name="Williams K.H."/>
            <person name="Hubbard S.S."/>
            <person name="Banfield J.F."/>
        </authorList>
    </citation>
    <scope>NUCLEOTIDE SEQUENCE [LARGE SCALE GENOMIC DNA]</scope>
</reference>
<name>A0A1F6EWV4_9BACT</name>
<proteinExistence type="predicted"/>